<feature type="transmembrane region" description="Helical" evidence="2">
    <location>
        <begin position="314"/>
        <end position="336"/>
    </location>
</feature>
<comment type="caution">
    <text evidence="3">The sequence shown here is derived from an EMBL/GenBank/DDBJ whole genome shotgun (WGS) entry which is preliminary data.</text>
</comment>
<dbReference type="Proteomes" id="UP001642483">
    <property type="component" value="Unassembled WGS sequence"/>
</dbReference>
<dbReference type="EMBL" id="CAWYQH010000108">
    <property type="protein sequence ID" value="CAK8689217.1"/>
    <property type="molecule type" value="Genomic_DNA"/>
</dbReference>
<feature type="transmembrane region" description="Helical" evidence="2">
    <location>
        <begin position="91"/>
        <end position="112"/>
    </location>
</feature>
<feature type="transmembrane region" description="Helical" evidence="2">
    <location>
        <begin position="154"/>
        <end position="176"/>
    </location>
</feature>
<dbReference type="Gene3D" id="1.20.1070.10">
    <property type="entry name" value="Rhodopsin 7-helix transmembrane proteins"/>
    <property type="match status" value="1"/>
</dbReference>
<feature type="transmembrane region" description="Helical" evidence="2">
    <location>
        <begin position="22"/>
        <end position="42"/>
    </location>
</feature>
<accession>A0ABP0GCY3</accession>
<sequence>MPLYNQRNISTPLLHVWFGMELLLPLVTLVKSGGIALIIKALTEDILRIHKIVIGLADYNDDIRNSGRTIGSSASNGKCWKWTHPSPRRKAVRLILLSWIIPVIVGICVGYDGDCIYECACVVYYVPSDKSVPICPVEKNCYPKWPPLTRSSTLTLGFVWVAYSAILIILCVQSYINFKLLVRKKISCLEKGSTVTPRATYVSSPSSDGLTVSTLTTISTQIHQTENEGEAETSEKATSKKKPKLSRGIVKNRFHKSKSQGTSKLLQHSLSKRIIFMVIVSIVFVVGTGVMIIMTLVTALKPSTGKPLGHKPPLWVLAVVADTILSIFLCSSFLGLRNAVRSMFWRIVRCC</sequence>
<organism evidence="3 4">
    <name type="scientific">Clavelina lepadiformis</name>
    <name type="common">Light-bulb sea squirt</name>
    <name type="synonym">Ascidia lepadiformis</name>
    <dbReference type="NCBI Taxonomy" id="159417"/>
    <lineage>
        <taxon>Eukaryota</taxon>
        <taxon>Metazoa</taxon>
        <taxon>Chordata</taxon>
        <taxon>Tunicata</taxon>
        <taxon>Ascidiacea</taxon>
        <taxon>Aplousobranchia</taxon>
        <taxon>Clavelinidae</taxon>
        <taxon>Clavelina</taxon>
    </lineage>
</organism>
<evidence type="ECO:0000313" key="3">
    <source>
        <dbReference type="EMBL" id="CAK8689217.1"/>
    </source>
</evidence>
<keyword evidence="2" id="KW-0812">Transmembrane</keyword>
<evidence type="ECO:0000313" key="4">
    <source>
        <dbReference type="Proteomes" id="UP001642483"/>
    </source>
</evidence>
<evidence type="ECO:0008006" key="5">
    <source>
        <dbReference type="Google" id="ProtNLM"/>
    </source>
</evidence>
<evidence type="ECO:0000256" key="2">
    <source>
        <dbReference type="SAM" id="Phobius"/>
    </source>
</evidence>
<keyword evidence="4" id="KW-1185">Reference proteome</keyword>
<proteinExistence type="predicted"/>
<protein>
    <recommendedName>
        <fullName evidence="5">G-protein coupled receptors family 1 profile domain-containing protein</fullName>
    </recommendedName>
</protein>
<gene>
    <name evidence="3" type="ORF">CVLEPA_LOCUS21173</name>
</gene>
<keyword evidence="2" id="KW-1133">Transmembrane helix</keyword>
<keyword evidence="2" id="KW-0472">Membrane</keyword>
<evidence type="ECO:0000256" key="1">
    <source>
        <dbReference type="SAM" id="MobiDB-lite"/>
    </source>
</evidence>
<name>A0ABP0GCY3_CLALP</name>
<reference evidence="3 4" key="1">
    <citation type="submission" date="2024-02" db="EMBL/GenBank/DDBJ databases">
        <authorList>
            <person name="Daric V."/>
            <person name="Darras S."/>
        </authorList>
    </citation>
    <scope>NUCLEOTIDE SEQUENCE [LARGE SCALE GENOMIC DNA]</scope>
</reference>
<feature type="region of interest" description="Disordered" evidence="1">
    <location>
        <begin position="222"/>
        <end position="245"/>
    </location>
</feature>
<feature type="transmembrane region" description="Helical" evidence="2">
    <location>
        <begin position="274"/>
        <end position="294"/>
    </location>
</feature>